<protein>
    <submittedName>
        <fullName evidence="2">Uncharacterized protein</fullName>
    </submittedName>
</protein>
<sequence>MSFWGCFSTSKKAKNQLSEAIKRARLKSTKSDAPSEILDISGHFLTPSSRPKSEDRITVKKSGRKIPKGGTGA</sequence>
<comment type="caution">
    <text evidence="2">The sequence shown here is derived from an EMBL/GenBank/DDBJ whole genome shotgun (WGS) entry which is preliminary data.</text>
</comment>
<gene>
    <name evidence="2" type="ORF">A2669_01040</name>
</gene>
<evidence type="ECO:0000256" key="1">
    <source>
        <dbReference type="SAM" id="MobiDB-lite"/>
    </source>
</evidence>
<proteinExistence type="predicted"/>
<dbReference type="EMBL" id="MGJM01000017">
    <property type="protein sequence ID" value="OGN06098.1"/>
    <property type="molecule type" value="Genomic_DNA"/>
</dbReference>
<accession>A0A1F8F086</accession>
<evidence type="ECO:0000313" key="2">
    <source>
        <dbReference type="EMBL" id="OGN06098.1"/>
    </source>
</evidence>
<name>A0A1F8F086_9BACT</name>
<dbReference type="AlphaFoldDB" id="A0A1F8F086"/>
<dbReference type="Proteomes" id="UP000177605">
    <property type="component" value="Unassembled WGS sequence"/>
</dbReference>
<feature type="region of interest" description="Disordered" evidence="1">
    <location>
        <begin position="42"/>
        <end position="73"/>
    </location>
</feature>
<organism evidence="2 3">
    <name type="scientific">Candidatus Yanofskybacteria bacterium RIFCSPHIGHO2_01_FULL_48_25b</name>
    <dbReference type="NCBI Taxonomy" id="1802672"/>
    <lineage>
        <taxon>Bacteria</taxon>
        <taxon>Candidatus Yanofskyibacteriota</taxon>
    </lineage>
</organism>
<evidence type="ECO:0000313" key="3">
    <source>
        <dbReference type="Proteomes" id="UP000177605"/>
    </source>
</evidence>
<reference evidence="2 3" key="1">
    <citation type="journal article" date="2016" name="Nat. Commun.">
        <title>Thousands of microbial genomes shed light on interconnected biogeochemical processes in an aquifer system.</title>
        <authorList>
            <person name="Anantharaman K."/>
            <person name="Brown C.T."/>
            <person name="Hug L.A."/>
            <person name="Sharon I."/>
            <person name="Castelle C.J."/>
            <person name="Probst A.J."/>
            <person name="Thomas B.C."/>
            <person name="Singh A."/>
            <person name="Wilkins M.J."/>
            <person name="Karaoz U."/>
            <person name="Brodie E.L."/>
            <person name="Williams K.H."/>
            <person name="Hubbard S.S."/>
            <person name="Banfield J.F."/>
        </authorList>
    </citation>
    <scope>NUCLEOTIDE SEQUENCE [LARGE SCALE GENOMIC DNA]</scope>
</reference>